<dbReference type="NCBIfam" id="NF033510">
    <property type="entry name" value="Ca_tandemer"/>
    <property type="match status" value="2"/>
</dbReference>
<comment type="similarity">
    <text evidence="3 9">Belongs to the peptidase S8 family.</text>
</comment>
<sequence>MKKRKITSLFAILLAFVFVFSTATAGTVFAAATADKAETLTVGQAKKASFGTNEYVKWFKITPTADTIKKFTHLEFTLKSKQEMNISIYSSAENAKLNKLFDQYTAYSYDQKPAIIDFPLAWNGTYYVKVEYYSDEIIEEAEEVETVVLLNTEDKIDSSFTLQAKGATLAPSAESASILEQCPVELSTKDKKDGQSILSDLRTIRDSILSQTVNGKELSSLYYKVSPFLSSKMVFDKELRTNTLADLRQLKPIFTELLNNGTNSTYTFTSKDVKAINRLYESALAASPKTLKEQIQKIEAKINISNLEDKTLSSAFSKLGASTKAIASKNTTGKYIVKLKEGKSLSNFQTGTKALKSDTIQDLDQTDKITDQLIVMDLGKEIKTKSFSAKEKTSLVNSIKNNPAVEFVEPVKTYKALGTTSDISSNYQWSLKNSGQTSGSKGADIQYESLYKLQKAIKPKETKPKETLIAVVDTGVDSTLADLKNTVKTQSGYNYISNTKDATDDNGHGTHVSGIIAASVDNNYSIAGINTSAKILPVKVLDASGMGDNEQIAKGIKYAVDKGAKVINLSLGGDYSRVLEYMLQYANKRNVTVVAASGNESSSMLSYPASSQYVTSVGATNDLDLVSDYSNYGEGLDLVAPGTNIPSLVPNGNITYYSGTSMAAPHVAAVAGLMLSINPNLKPKDVEKALISTTKNVAFTETDGYMEEEISYLDLLDYEDEEIEALAPGYDLVSAWGRLNAFSAISAVKLNAKVNTVYNSSKTIKGTAEKGTAVSVKIGKTTKKAVADSKGNFKIEIPVQKTDSLLYLIFEKTINKVKVTTTIRTTVQKDTKAPNAPKVNPVSDKDTKITGTTEEYATITVKANNKTLKTGAANANGAFSIVIPKQMAGTKLTITAADGAKNTSKAASVTVIDKTAPGAPSVVGTISDKSDKIAGKAEANSTITIKNGKTKVAAGKTNSKGSYSLAIKKQKANAKLSITATDKAGNISKAKTITVADKTAPNAPKVNAVTINSTTVTGKAEANAAIVIKVKNKELAKGTADSNGSYSIKITKQKAATVLSVTAKDKAGNISKATQKTVTKAK</sequence>
<dbReference type="Pfam" id="PF00082">
    <property type="entry name" value="Peptidase_S8"/>
    <property type="match status" value="1"/>
</dbReference>
<dbReference type="InterPro" id="IPR050131">
    <property type="entry name" value="Peptidase_S8_subtilisin-like"/>
</dbReference>
<evidence type="ECO:0000256" key="5">
    <source>
        <dbReference type="ARBA" id="ARBA00022670"/>
    </source>
</evidence>
<dbReference type="OrthoDB" id="9798386at2"/>
<dbReference type="InterPro" id="IPR036852">
    <property type="entry name" value="Peptidase_S8/S53_dom_sf"/>
</dbReference>
<dbReference type="PROSITE" id="PS00137">
    <property type="entry name" value="SUBTILASE_HIS"/>
    <property type="match status" value="1"/>
</dbReference>
<evidence type="ECO:0000256" key="6">
    <source>
        <dbReference type="ARBA" id="ARBA00022801"/>
    </source>
</evidence>
<dbReference type="SUPFAM" id="SSF52743">
    <property type="entry name" value="Subtilisin-like"/>
    <property type="match status" value="1"/>
</dbReference>
<dbReference type="PRINTS" id="PR00723">
    <property type="entry name" value="SUBTILISIN"/>
</dbReference>
<dbReference type="InterPro" id="IPR022398">
    <property type="entry name" value="Peptidase_S8_His-AS"/>
</dbReference>
<dbReference type="PANTHER" id="PTHR43806">
    <property type="entry name" value="PEPTIDASE S8"/>
    <property type="match status" value="1"/>
</dbReference>
<keyword evidence="6 9" id="KW-0378">Hydrolase</keyword>
<dbReference type="GO" id="GO:0006508">
    <property type="term" value="P:proteolysis"/>
    <property type="evidence" value="ECO:0007669"/>
    <property type="project" value="UniProtKB-KW"/>
</dbReference>
<evidence type="ECO:0000256" key="4">
    <source>
        <dbReference type="ARBA" id="ARBA00022525"/>
    </source>
</evidence>
<evidence type="ECO:0000256" key="3">
    <source>
        <dbReference type="ARBA" id="ARBA00011073"/>
    </source>
</evidence>
<protein>
    <submittedName>
        <fullName evidence="13">Peptidase S8</fullName>
    </submittedName>
</protein>
<dbReference type="Gene3D" id="2.60.40.10">
    <property type="entry name" value="Immunoglobulins"/>
    <property type="match status" value="4"/>
</dbReference>
<organism evidence="13 14">
    <name type="scientific">Niallia nealsonii</name>
    <dbReference type="NCBI Taxonomy" id="115979"/>
    <lineage>
        <taxon>Bacteria</taxon>
        <taxon>Bacillati</taxon>
        <taxon>Bacillota</taxon>
        <taxon>Bacilli</taxon>
        <taxon>Bacillales</taxon>
        <taxon>Bacillaceae</taxon>
        <taxon>Niallia</taxon>
    </lineage>
</organism>
<dbReference type="Proteomes" id="UP000233375">
    <property type="component" value="Unassembled WGS sequence"/>
</dbReference>
<evidence type="ECO:0000256" key="2">
    <source>
        <dbReference type="ARBA" id="ARBA00004613"/>
    </source>
</evidence>
<dbReference type="InterPro" id="IPR023828">
    <property type="entry name" value="Peptidase_S8_Ser-AS"/>
</dbReference>
<evidence type="ECO:0000313" key="13">
    <source>
        <dbReference type="EMBL" id="PKG23285.1"/>
    </source>
</evidence>
<dbReference type="CDD" id="cd07484">
    <property type="entry name" value="Peptidases_S8_Thermitase_like"/>
    <property type="match status" value="1"/>
</dbReference>
<comment type="cofactor">
    <cofactor evidence="1">
        <name>Ca(2+)</name>
        <dbReference type="ChEBI" id="CHEBI:29108"/>
    </cofactor>
</comment>
<dbReference type="RefSeq" id="WP_101177558.1">
    <property type="nucleotide sequence ID" value="NZ_PISE01000026.1"/>
</dbReference>
<name>A0A2N0Z1A3_9BACI</name>
<gene>
    <name evidence="13" type="ORF">CWS01_12600</name>
</gene>
<proteinExistence type="inferred from homology"/>
<keyword evidence="14" id="KW-1185">Reference proteome</keyword>
<dbReference type="PROSITE" id="PS51892">
    <property type="entry name" value="SUBTILASE"/>
    <property type="match status" value="1"/>
</dbReference>
<keyword evidence="7 9" id="KW-0720">Serine protease</keyword>
<dbReference type="PROSITE" id="PS00138">
    <property type="entry name" value="SUBTILASE_SER"/>
    <property type="match status" value="1"/>
</dbReference>
<evidence type="ECO:0000259" key="12">
    <source>
        <dbReference type="Pfam" id="PF17936"/>
    </source>
</evidence>
<dbReference type="AlphaFoldDB" id="A0A2N0Z1A3"/>
<dbReference type="InterPro" id="IPR000209">
    <property type="entry name" value="Peptidase_S8/S53_dom"/>
</dbReference>
<feature type="active site" description="Charge relay system" evidence="9">
    <location>
        <position position="473"/>
    </location>
</feature>
<dbReference type="InterPro" id="IPR034084">
    <property type="entry name" value="Thermitase-like_dom"/>
</dbReference>
<keyword evidence="5 9" id="KW-0645">Protease</keyword>
<evidence type="ECO:0000256" key="7">
    <source>
        <dbReference type="ARBA" id="ARBA00022825"/>
    </source>
</evidence>
<dbReference type="PANTHER" id="PTHR43806:SF11">
    <property type="entry name" value="CEREVISIN-RELATED"/>
    <property type="match status" value="1"/>
</dbReference>
<feature type="domain" description="Bacterial Ig" evidence="12">
    <location>
        <begin position="833"/>
        <end position="913"/>
    </location>
</feature>
<dbReference type="Gene3D" id="2.60.120.380">
    <property type="match status" value="1"/>
</dbReference>
<feature type="domain" description="Bacterial Ig" evidence="12">
    <location>
        <begin position="1000"/>
        <end position="1078"/>
    </location>
</feature>
<feature type="domain" description="Bacterial Ig" evidence="12">
    <location>
        <begin position="916"/>
        <end position="997"/>
    </location>
</feature>
<comment type="subcellular location">
    <subcellularLocation>
        <location evidence="2">Secreted</location>
    </subcellularLocation>
</comment>
<dbReference type="InterPro" id="IPR015500">
    <property type="entry name" value="Peptidase_S8_subtilisin-rel"/>
</dbReference>
<dbReference type="GO" id="GO:0004252">
    <property type="term" value="F:serine-type endopeptidase activity"/>
    <property type="evidence" value="ECO:0007669"/>
    <property type="project" value="UniProtKB-UniRule"/>
</dbReference>
<dbReference type="InterPro" id="IPR013783">
    <property type="entry name" value="Ig-like_fold"/>
</dbReference>
<keyword evidence="4" id="KW-0964">Secreted</keyword>
<evidence type="ECO:0000256" key="10">
    <source>
        <dbReference type="SAM" id="SignalP"/>
    </source>
</evidence>
<feature type="active site" description="Charge relay system" evidence="9">
    <location>
        <position position="661"/>
    </location>
</feature>
<accession>A0A2N0Z1A3</accession>
<dbReference type="Gene3D" id="3.40.50.200">
    <property type="entry name" value="Peptidase S8/S53 domain"/>
    <property type="match status" value="1"/>
</dbReference>
<feature type="domain" description="Peptidase S8/S53" evidence="11">
    <location>
        <begin position="465"/>
        <end position="698"/>
    </location>
</feature>
<dbReference type="EMBL" id="PISE01000026">
    <property type="protein sequence ID" value="PKG23285.1"/>
    <property type="molecule type" value="Genomic_DNA"/>
</dbReference>
<evidence type="ECO:0000256" key="1">
    <source>
        <dbReference type="ARBA" id="ARBA00001913"/>
    </source>
</evidence>
<keyword evidence="10" id="KW-0732">Signal</keyword>
<dbReference type="GO" id="GO:0005576">
    <property type="term" value="C:extracellular region"/>
    <property type="evidence" value="ECO:0007669"/>
    <property type="project" value="UniProtKB-SubCell"/>
</dbReference>
<feature type="active site" description="Charge relay system" evidence="9">
    <location>
        <position position="508"/>
    </location>
</feature>
<evidence type="ECO:0000256" key="9">
    <source>
        <dbReference type="PROSITE-ProRule" id="PRU01240"/>
    </source>
</evidence>
<keyword evidence="8" id="KW-0106">Calcium</keyword>
<evidence type="ECO:0000256" key="8">
    <source>
        <dbReference type="ARBA" id="ARBA00022837"/>
    </source>
</evidence>
<feature type="chain" id="PRO_5038771982" evidence="10">
    <location>
        <begin position="26"/>
        <end position="1082"/>
    </location>
</feature>
<comment type="caution">
    <text evidence="13">The sequence shown here is derived from an EMBL/GenBank/DDBJ whole genome shotgun (WGS) entry which is preliminary data.</text>
</comment>
<dbReference type="InterPro" id="IPR041498">
    <property type="entry name" value="Big_6"/>
</dbReference>
<evidence type="ECO:0000259" key="11">
    <source>
        <dbReference type="Pfam" id="PF00082"/>
    </source>
</evidence>
<dbReference type="Pfam" id="PF17936">
    <property type="entry name" value="Big_6"/>
    <property type="match status" value="3"/>
</dbReference>
<feature type="signal peptide" evidence="10">
    <location>
        <begin position="1"/>
        <end position="25"/>
    </location>
</feature>
<evidence type="ECO:0000313" key="14">
    <source>
        <dbReference type="Proteomes" id="UP000233375"/>
    </source>
</evidence>
<reference evidence="13 14" key="1">
    <citation type="journal article" date="2003" name="Int. J. Syst. Evol. Microbiol.">
        <title>Bacillus nealsonii sp. nov., isolated from a spacecraft-assembly facility, whose spores are gamma-radiation resistant.</title>
        <authorList>
            <person name="Venkateswaran K."/>
            <person name="Kempf M."/>
            <person name="Chen F."/>
            <person name="Satomi M."/>
            <person name="Nicholson W."/>
            <person name="Kern R."/>
        </authorList>
    </citation>
    <scope>NUCLEOTIDE SEQUENCE [LARGE SCALE GENOMIC DNA]</scope>
    <source>
        <strain evidence="13 14">FO-92</strain>
    </source>
</reference>